<keyword evidence="1" id="KW-0472">Membrane</keyword>
<gene>
    <name evidence="2" type="ORF">HMPREF9418_2272</name>
</gene>
<dbReference type="AlphaFoldDB" id="A0AA36UHR4"/>
<reference evidence="2 3" key="1">
    <citation type="submission" date="2011-05" db="EMBL/GenBank/DDBJ databases">
        <authorList>
            <person name="Muzny D."/>
            <person name="Qin X."/>
            <person name="Deng J."/>
            <person name="Jiang H."/>
            <person name="Liu Y."/>
            <person name="Qu J."/>
            <person name="Song X.-Z."/>
            <person name="Zhang L."/>
            <person name="Thornton R."/>
            <person name="Coyle M."/>
            <person name="Francisco L."/>
            <person name="Jackson L."/>
            <person name="Javaid M."/>
            <person name="Korchina V."/>
            <person name="Kovar C."/>
            <person name="Mata R."/>
            <person name="Mathew T."/>
            <person name="Ngo R."/>
            <person name="Nguyen L."/>
            <person name="Nguyen N."/>
            <person name="Okwuonu G."/>
            <person name="Ongeri F."/>
            <person name="Pham C."/>
            <person name="Simmons D."/>
            <person name="Wilczek-Boney K."/>
            <person name="Hale W."/>
            <person name="Jakkamsetti A."/>
            <person name="Pham P."/>
            <person name="Ruth R."/>
            <person name="San Lucas F."/>
            <person name="Warren J."/>
            <person name="Zhang J."/>
            <person name="Zhao Z."/>
            <person name="Zhou C."/>
            <person name="Zhu D."/>
            <person name="Lee S."/>
            <person name="Bess C."/>
            <person name="Blankenburg K."/>
            <person name="Forbes L."/>
            <person name="Fu Q."/>
            <person name="Gubbala S."/>
            <person name="Hirani K."/>
            <person name="Jayaseelan J.C."/>
            <person name="Lara F."/>
            <person name="Munidasa M."/>
            <person name="Palculict T."/>
            <person name="Patil S."/>
            <person name="Pu L.-L."/>
            <person name="Saada N."/>
            <person name="Tang L."/>
            <person name="Weissenberger G."/>
            <person name="Zhu Y."/>
            <person name="Hemphill L."/>
            <person name="Shang Y."/>
            <person name="Youmans B."/>
            <person name="Ayvaz T."/>
            <person name="Ross M."/>
            <person name="Santibanez J."/>
            <person name="Aqrawi P."/>
            <person name="Gross S."/>
            <person name="Joshi V."/>
            <person name="Fowler G."/>
            <person name="Nazareth L."/>
            <person name="Reid J."/>
            <person name="Worley K."/>
            <person name="Petrosino J."/>
            <person name="Highlander S."/>
            <person name="Gibbs R."/>
        </authorList>
    </citation>
    <scope>NUCLEOTIDE SEQUENCE [LARGE SCALE GENOMIC DNA]</scope>
    <source>
        <strain evidence="2 3">ATCC 33926</strain>
    </source>
</reference>
<dbReference type="InterPro" id="IPR045584">
    <property type="entry name" value="Pilin-like"/>
</dbReference>
<sequence>MKCPVYFSKGGGMKEIQRGFSLSQLVFTIVMVGILTSIAYPSYQKYVENTKLQEVRAAMMENARFLERFYQKNGSFKQSSTQWPDLPIKEIGDFCIKVQGDAKGTPDGRFTLKAVARSDQNPKVLKINESFVTVSCETTESTCEDKTQHFANTDKSCKIFES</sequence>
<protein>
    <recommendedName>
        <fullName evidence="4">Pilin</fullName>
    </recommendedName>
</protein>
<accession>A0AA36UHR4</accession>
<dbReference type="Proteomes" id="UP000004982">
    <property type="component" value="Unassembled WGS sequence"/>
</dbReference>
<dbReference type="RefSeq" id="WP_003779491.1">
    <property type="nucleotide sequence ID" value="NZ_CP094241.1"/>
</dbReference>
<dbReference type="GO" id="GO:0043683">
    <property type="term" value="P:type IV pilus assembly"/>
    <property type="evidence" value="ECO:0007669"/>
    <property type="project" value="InterPro"/>
</dbReference>
<dbReference type="EMBL" id="AFQE01000111">
    <property type="protein sequence ID" value="EGQ75860.1"/>
    <property type="molecule type" value="Genomic_DNA"/>
</dbReference>
<name>A0AA36UHR4_9NEIS</name>
<keyword evidence="1" id="KW-1133">Transmembrane helix</keyword>
<proteinExistence type="predicted"/>
<evidence type="ECO:0000313" key="3">
    <source>
        <dbReference type="Proteomes" id="UP000004982"/>
    </source>
</evidence>
<evidence type="ECO:0000256" key="1">
    <source>
        <dbReference type="SAM" id="Phobius"/>
    </source>
</evidence>
<dbReference type="Pfam" id="PF16732">
    <property type="entry name" value="ComP_DUS"/>
    <property type="match status" value="1"/>
</dbReference>
<keyword evidence="1" id="KW-0812">Transmembrane</keyword>
<evidence type="ECO:0000313" key="2">
    <source>
        <dbReference type="EMBL" id="EGQ75860.1"/>
    </source>
</evidence>
<feature type="transmembrane region" description="Helical" evidence="1">
    <location>
        <begin position="20"/>
        <end position="43"/>
    </location>
</feature>
<dbReference type="InterPro" id="IPR031982">
    <property type="entry name" value="PilE-like"/>
</dbReference>
<organism evidence="2 3">
    <name type="scientific">Neisseria macacae ATCC 33926</name>
    <dbReference type="NCBI Taxonomy" id="997348"/>
    <lineage>
        <taxon>Bacteria</taxon>
        <taxon>Pseudomonadati</taxon>
        <taxon>Pseudomonadota</taxon>
        <taxon>Betaproteobacteria</taxon>
        <taxon>Neisseriales</taxon>
        <taxon>Neisseriaceae</taxon>
        <taxon>Neisseria</taxon>
    </lineage>
</organism>
<evidence type="ECO:0008006" key="4">
    <source>
        <dbReference type="Google" id="ProtNLM"/>
    </source>
</evidence>
<dbReference type="SUPFAM" id="SSF54523">
    <property type="entry name" value="Pili subunits"/>
    <property type="match status" value="1"/>
</dbReference>
<comment type="caution">
    <text evidence="2">The sequence shown here is derived from an EMBL/GenBank/DDBJ whole genome shotgun (WGS) entry which is preliminary data.</text>
</comment>
<dbReference type="Gene3D" id="3.30.700.50">
    <property type="match status" value="1"/>
</dbReference>